<evidence type="ECO:0000256" key="1">
    <source>
        <dbReference type="SAM" id="Coils"/>
    </source>
</evidence>
<protein>
    <recommendedName>
        <fullName evidence="5">DUF4378 domain-containing protein</fullName>
    </recommendedName>
</protein>
<feature type="compositionally biased region" description="Basic and acidic residues" evidence="2">
    <location>
        <begin position="42"/>
        <end position="53"/>
    </location>
</feature>
<feature type="region of interest" description="Disordered" evidence="2">
    <location>
        <begin position="39"/>
        <end position="65"/>
    </location>
</feature>
<accession>A0A2P5BM99</accession>
<feature type="compositionally biased region" description="Basic and acidic residues" evidence="2">
    <location>
        <begin position="612"/>
        <end position="629"/>
    </location>
</feature>
<sequence>MLKKNNKTQNMPQDGLRSAIYRSFVTCDDPKGVVNCRTITKSKTDSQKMDHHKRESRRKLKSLSTTSLGYEPEVEEIMASEGIIPEEIHSPASFQLMEVSRGAKNLNHVIESWSKGMRFDGQSEDIAKDLLKGALDLQDSLVMLGKLQEASQYMAHLKKKHMEKSERGREDEPWIGRTSSEHFRDKFSMTGYQKPRLSVDGSSRNSTEGLKKVIRESLVSQNLLPKARKHHERAYCFRRRNLDSASTSESPSTTSCTSQSSLARLNADSPTASTSVAPQMTKGPNLIAKLMGLEECPLKPLQATPQNQFEGQKTPNQLGPVIDIEKPKVKKSQYGAQKVSPERTLKEVLESMQFKGLLRSNSAKGPQPCLDDLNVSQSKQRLVDAGPPIVLIKPLRVPSLEPKETNRSVFEEEDPLYRRKMLRKLRRKEEPHPKGLNFREGNSNSDKVRRRPEVKETTSQGLKQEAAKEKRVVVELPLEKEVVVVKENALVKSKASLAVNQKQQRNEAIEKRAEKVQKVITVNRKSLEKDIAKTKSVPKSEAKKILIKAVKPESESNIPKSQISQQPSTKPSSIKNAEHGAACNSIYQKKNRIKKDKPLKKPTAAKTVAETSVREEDEKKIEYSSESDSHGVTTGTNLENQLPELVDQTHKEEVLDGSGSQIGELCRERQNSLFEITRPTPSANHETDSKKQEEELKNIDLCNNTDGKSFKSEARLRDLLLGSPSFQSCAEEFFDLNTSSSSIIQTSCIDDFGASSLRLSLDCATEIIERISIPDSQTFHPLLPTCIGKSKRSISIEMLVEEVIEGIETLTNYSKLADGDLLVDCLYVMLERDLMCKGVVNEIWDSGWRSGFSSDEAEQVVNDIEKLVLTGLIEEVFA</sequence>
<dbReference type="PANTHER" id="PTHR34282">
    <property type="entry name" value="OS01G0228800 PROTEIN-RELATED"/>
    <property type="match status" value="1"/>
</dbReference>
<keyword evidence="4" id="KW-1185">Reference proteome</keyword>
<feature type="compositionally biased region" description="Basic residues" evidence="2">
    <location>
        <begin position="589"/>
        <end position="600"/>
    </location>
</feature>
<feature type="compositionally biased region" description="Low complexity" evidence="2">
    <location>
        <begin position="244"/>
        <end position="261"/>
    </location>
</feature>
<dbReference type="AlphaFoldDB" id="A0A2P5BM99"/>
<comment type="caution">
    <text evidence="3">The sequence shown here is derived from an EMBL/GenBank/DDBJ whole genome shotgun (WGS) entry which is preliminary data.</text>
</comment>
<feature type="coiled-coil region" evidence="1">
    <location>
        <begin position="492"/>
        <end position="519"/>
    </location>
</feature>
<evidence type="ECO:0008006" key="5">
    <source>
        <dbReference type="Google" id="ProtNLM"/>
    </source>
</evidence>
<evidence type="ECO:0000256" key="2">
    <source>
        <dbReference type="SAM" id="MobiDB-lite"/>
    </source>
</evidence>
<feature type="compositionally biased region" description="Polar residues" evidence="2">
    <location>
        <begin position="555"/>
        <end position="575"/>
    </location>
</feature>
<dbReference type="PANTHER" id="PTHR34282:SF2">
    <property type="entry name" value="DUF3741 DOMAIN-CONTAINING PROTEIN"/>
    <property type="match status" value="1"/>
</dbReference>
<feature type="region of interest" description="Disordered" evidence="2">
    <location>
        <begin position="243"/>
        <end position="280"/>
    </location>
</feature>
<dbReference type="InParanoid" id="A0A2P5BM99"/>
<dbReference type="OrthoDB" id="1079501at2759"/>
<proteinExistence type="predicted"/>
<feature type="region of interest" description="Disordered" evidence="2">
    <location>
        <begin position="551"/>
        <end position="634"/>
    </location>
</feature>
<evidence type="ECO:0000313" key="3">
    <source>
        <dbReference type="EMBL" id="PON49880.1"/>
    </source>
</evidence>
<reference evidence="4" key="1">
    <citation type="submission" date="2016-06" db="EMBL/GenBank/DDBJ databases">
        <title>Parallel loss of symbiosis genes in relatives of nitrogen-fixing non-legume Parasponia.</title>
        <authorList>
            <person name="Van Velzen R."/>
            <person name="Holmer R."/>
            <person name="Bu F."/>
            <person name="Rutten L."/>
            <person name="Van Zeijl A."/>
            <person name="Liu W."/>
            <person name="Santuari L."/>
            <person name="Cao Q."/>
            <person name="Sharma T."/>
            <person name="Shen D."/>
            <person name="Roswanjaya Y."/>
            <person name="Wardhani T."/>
            <person name="Kalhor M.S."/>
            <person name="Jansen J."/>
            <person name="Van den Hoogen J."/>
            <person name="Gungor B."/>
            <person name="Hartog M."/>
            <person name="Hontelez J."/>
            <person name="Verver J."/>
            <person name="Yang W.-C."/>
            <person name="Schijlen E."/>
            <person name="Repin R."/>
            <person name="Schilthuizen M."/>
            <person name="Schranz E."/>
            <person name="Heidstra R."/>
            <person name="Miyata K."/>
            <person name="Fedorova E."/>
            <person name="Kohlen W."/>
            <person name="Bisseling T."/>
            <person name="Smit S."/>
            <person name="Geurts R."/>
        </authorList>
    </citation>
    <scope>NUCLEOTIDE SEQUENCE [LARGE SCALE GENOMIC DNA]</scope>
    <source>
        <strain evidence="4">cv. RG33-2</strain>
    </source>
</reference>
<name>A0A2P5BM99_TREOI</name>
<feature type="compositionally biased region" description="Polar residues" evidence="2">
    <location>
        <begin position="268"/>
        <end position="278"/>
    </location>
</feature>
<feature type="region of interest" description="Disordered" evidence="2">
    <location>
        <begin position="425"/>
        <end position="467"/>
    </location>
</feature>
<organism evidence="3 4">
    <name type="scientific">Trema orientale</name>
    <name type="common">Charcoal tree</name>
    <name type="synonym">Celtis orientalis</name>
    <dbReference type="NCBI Taxonomy" id="63057"/>
    <lineage>
        <taxon>Eukaryota</taxon>
        <taxon>Viridiplantae</taxon>
        <taxon>Streptophyta</taxon>
        <taxon>Embryophyta</taxon>
        <taxon>Tracheophyta</taxon>
        <taxon>Spermatophyta</taxon>
        <taxon>Magnoliopsida</taxon>
        <taxon>eudicotyledons</taxon>
        <taxon>Gunneridae</taxon>
        <taxon>Pentapetalae</taxon>
        <taxon>rosids</taxon>
        <taxon>fabids</taxon>
        <taxon>Rosales</taxon>
        <taxon>Cannabaceae</taxon>
        <taxon>Trema</taxon>
    </lineage>
</organism>
<dbReference type="FunCoup" id="A0A2P5BM99">
    <property type="interactions" value="378"/>
</dbReference>
<dbReference type="EMBL" id="JXTC01000493">
    <property type="protein sequence ID" value="PON49880.1"/>
    <property type="molecule type" value="Genomic_DNA"/>
</dbReference>
<keyword evidence="1" id="KW-0175">Coiled coil</keyword>
<dbReference type="STRING" id="63057.A0A2P5BM99"/>
<gene>
    <name evidence="3" type="ORF">TorRG33x02_316200</name>
</gene>
<evidence type="ECO:0000313" key="4">
    <source>
        <dbReference type="Proteomes" id="UP000237000"/>
    </source>
</evidence>
<dbReference type="Proteomes" id="UP000237000">
    <property type="component" value="Unassembled WGS sequence"/>
</dbReference>